<dbReference type="PATRIC" id="fig|70996.4.peg.1505"/>
<evidence type="ECO:0000256" key="1">
    <source>
        <dbReference type="ARBA" id="ARBA00006594"/>
    </source>
</evidence>
<dbReference type="InterPro" id="IPR029063">
    <property type="entry name" value="SAM-dependent_MTases_sf"/>
</dbReference>
<dbReference type="AlphaFoldDB" id="A0A0P6XTM3"/>
<evidence type="ECO:0000259" key="6">
    <source>
        <dbReference type="Pfam" id="PF22722"/>
    </source>
</evidence>
<dbReference type="InterPro" id="IPR001091">
    <property type="entry name" value="RM_Methyltransferase"/>
</dbReference>
<comment type="similarity">
    <text evidence="1 4">Belongs to the N(4)/N(6)-methyltransferase family.</text>
</comment>
<dbReference type="PRINTS" id="PR00508">
    <property type="entry name" value="S21N4MTFRASE"/>
</dbReference>
<dbReference type="Proteomes" id="UP000050277">
    <property type="component" value="Unassembled WGS sequence"/>
</dbReference>
<dbReference type="PANTHER" id="PTHR13370">
    <property type="entry name" value="RNA METHYLASE-RELATED"/>
    <property type="match status" value="1"/>
</dbReference>
<evidence type="ECO:0000256" key="2">
    <source>
        <dbReference type="ARBA" id="ARBA00022603"/>
    </source>
</evidence>
<dbReference type="InterPro" id="IPR054557">
    <property type="entry name" value="NA-iREase1_dom"/>
</dbReference>
<name>A0A0P6XTM3_9CHLR</name>
<dbReference type="PROSITE" id="PS00092">
    <property type="entry name" value="N6_MTASE"/>
    <property type="match status" value="1"/>
</dbReference>
<dbReference type="Pfam" id="PF22722">
    <property type="entry name" value="NA-iREase1"/>
    <property type="match status" value="1"/>
</dbReference>
<gene>
    <name evidence="7" type="ORF">SE18_25450</name>
</gene>
<evidence type="ECO:0000313" key="8">
    <source>
        <dbReference type="Proteomes" id="UP000050277"/>
    </source>
</evidence>
<dbReference type="Pfam" id="PF01555">
    <property type="entry name" value="N6_N4_Mtase"/>
    <property type="match status" value="1"/>
</dbReference>
<dbReference type="GO" id="GO:0008170">
    <property type="term" value="F:N-methyltransferase activity"/>
    <property type="evidence" value="ECO:0007669"/>
    <property type="project" value="InterPro"/>
</dbReference>
<keyword evidence="3" id="KW-0808">Transferase</keyword>
<feature type="domain" description="NACHT-associated inactive Restriction Endonuclease 1 sensor" evidence="6">
    <location>
        <begin position="358"/>
        <end position="454"/>
    </location>
</feature>
<dbReference type="RefSeq" id="WP_054537285.1">
    <property type="nucleotide sequence ID" value="NZ_LGKP01000042.1"/>
</dbReference>
<dbReference type="InterPro" id="IPR011856">
    <property type="entry name" value="tRNA_endonuc-like_dom_sf"/>
</dbReference>
<dbReference type="Gene3D" id="3.40.50.150">
    <property type="entry name" value="Vaccinia Virus protein VP39"/>
    <property type="match status" value="1"/>
</dbReference>
<dbReference type="InterPro" id="IPR002052">
    <property type="entry name" value="DNA_methylase_N6_adenine_CS"/>
</dbReference>
<dbReference type="GO" id="GO:0032259">
    <property type="term" value="P:methylation"/>
    <property type="evidence" value="ECO:0007669"/>
    <property type="project" value="UniProtKB-KW"/>
</dbReference>
<dbReference type="STRING" id="70996.SE18_25450"/>
<sequence length="488" mass="54342">MRPITDNTLFYGDNLKILRDYIPTESVDLVYLDPPFNSNRTYNVLFKDERGNDSEAQIVAFTDSWSWGPTAEQEYNELVTQGSPAISDMISALRGFIGSNPMMAYLVMMASRLMELHRVLKPTGSLYLHCDPTASHYLKIILDTIFGADHFLNEIVWHYTGGGRSKSYFSRKHDILLWYRVGPRHTFNVDAIRQPYKATSQYAKSGIMSASGKQYQPHPLGTPVDDVWDIPIINPLAHERLGYPTQKPLILLERIIQASSNLGDIVLDPFCGGGTTIAAAQKLGRRWIGIDITHLSIALQKYRLAEMYPGLTFNVIGEPEDVGAAHQLFNDNPYQFQWWALSMIHARPYGADGSSKQGKKGPDGGIDGIINFIDDAAGKTKKVIIQVKGGKVQASVIRDLIGVLDATKGVMGVLITLEPPTKPMRDAATTAGFYESQSWGRKYPRVQIVTIAELFAGKEIAMPPAYGTFKQVQRVDPDTSNQQDRLDV</sequence>
<organism evidence="7 8">
    <name type="scientific">Herpetosiphon geysericola</name>
    <dbReference type="NCBI Taxonomy" id="70996"/>
    <lineage>
        <taxon>Bacteria</taxon>
        <taxon>Bacillati</taxon>
        <taxon>Chloroflexota</taxon>
        <taxon>Chloroflexia</taxon>
        <taxon>Herpetosiphonales</taxon>
        <taxon>Herpetosiphonaceae</taxon>
        <taxon>Herpetosiphon</taxon>
    </lineage>
</organism>
<dbReference type="Gene3D" id="3.40.1350.10">
    <property type="match status" value="1"/>
</dbReference>
<keyword evidence="8" id="KW-1185">Reference proteome</keyword>
<dbReference type="GO" id="GO:0003677">
    <property type="term" value="F:DNA binding"/>
    <property type="evidence" value="ECO:0007669"/>
    <property type="project" value="InterPro"/>
</dbReference>
<evidence type="ECO:0000256" key="3">
    <source>
        <dbReference type="ARBA" id="ARBA00022679"/>
    </source>
</evidence>
<comment type="caution">
    <text evidence="7">The sequence shown here is derived from an EMBL/GenBank/DDBJ whole genome shotgun (WGS) entry which is preliminary data.</text>
</comment>
<accession>A0A0P6XTM3</accession>
<dbReference type="EC" id="2.1.1.-" evidence="4"/>
<evidence type="ECO:0000256" key="4">
    <source>
        <dbReference type="RuleBase" id="RU362026"/>
    </source>
</evidence>
<dbReference type="EMBL" id="LGKP01000042">
    <property type="protein sequence ID" value="KPL79942.1"/>
    <property type="molecule type" value="Genomic_DNA"/>
</dbReference>
<protein>
    <recommendedName>
        <fullName evidence="4">Methyltransferase</fullName>
        <ecNumber evidence="4">2.1.1.-</ecNumber>
    </recommendedName>
</protein>
<evidence type="ECO:0000259" key="5">
    <source>
        <dbReference type="Pfam" id="PF01555"/>
    </source>
</evidence>
<dbReference type="SUPFAM" id="SSF53335">
    <property type="entry name" value="S-adenosyl-L-methionine-dependent methyltransferases"/>
    <property type="match status" value="1"/>
</dbReference>
<dbReference type="REBASE" id="132975">
    <property type="entry name" value="M.HgeGC42ORF25450P"/>
</dbReference>
<feature type="domain" description="DNA methylase N-4/N-6" evidence="5">
    <location>
        <begin position="27"/>
        <end position="293"/>
    </location>
</feature>
<evidence type="ECO:0000313" key="7">
    <source>
        <dbReference type="EMBL" id="KPL79942.1"/>
    </source>
</evidence>
<reference evidence="7 8" key="1">
    <citation type="submission" date="2015-07" db="EMBL/GenBank/DDBJ databases">
        <title>Whole genome sequence of Herpetosiphon geysericola DSM 7119.</title>
        <authorList>
            <person name="Hemp J."/>
            <person name="Ward L.M."/>
            <person name="Pace L.A."/>
            <person name="Fischer W.W."/>
        </authorList>
    </citation>
    <scope>NUCLEOTIDE SEQUENCE [LARGE SCALE GENOMIC DNA]</scope>
    <source>
        <strain evidence="7 8">DSM 7119</strain>
    </source>
</reference>
<dbReference type="InterPro" id="IPR002941">
    <property type="entry name" value="DNA_methylase_N4/N6"/>
</dbReference>
<proteinExistence type="inferred from homology"/>
<dbReference type="OrthoDB" id="9800801at2"/>
<dbReference type="GO" id="GO:0005737">
    <property type="term" value="C:cytoplasm"/>
    <property type="evidence" value="ECO:0007669"/>
    <property type="project" value="TreeGrafter"/>
</dbReference>
<keyword evidence="2" id="KW-0489">Methyltransferase</keyword>
<dbReference type="PANTHER" id="PTHR13370:SF3">
    <property type="entry name" value="TRNA (GUANINE(10)-N2)-METHYLTRANSFERASE HOMOLOG"/>
    <property type="match status" value="1"/>
</dbReference>